<name>A0ABV8PXD6_9BACT</name>
<dbReference type="EMBL" id="JBHSDC010000017">
    <property type="protein sequence ID" value="MFC4232071.1"/>
    <property type="molecule type" value="Genomic_DNA"/>
</dbReference>
<keyword evidence="3" id="KW-1185">Reference proteome</keyword>
<evidence type="ECO:0000313" key="2">
    <source>
        <dbReference type="EMBL" id="MFC4232071.1"/>
    </source>
</evidence>
<organism evidence="2 3">
    <name type="scientific">Parasediminibacterium paludis</name>
    <dbReference type="NCBI Taxonomy" id="908966"/>
    <lineage>
        <taxon>Bacteria</taxon>
        <taxon>Pseudomonadati</taxon>
        <taxon>Bacteroidota</taxon>
        <taxon>Chitinophagia</taxon>
        <taxon>Chitinophagales</taxon>
        <taxon>Chitinophagaceae</taxon>
        <taxon>Parasediminibacterium</taxon>
    </lineage>
</organism>
<keyword evidence="1" id="KW-0472">Membrane</keyword>
<keyword evidence="1" id="KW-1133">Transmembrane helix</keyword>
<feature type="transmembrane region" description="Helical" evidence="1">
    <location>
        <begin position="21"/>
        <end position="44"/>
    </location>
</feature>
<gene>
    <name evidence="2" type="ORF">ACFOW1_09220</name>
</gene>
<accession>A0ABV8PXD6</accession>
<proteinExistence type="predicted"/>
<protein>
    <submittedName>
        <fullName evidence="2">Uncharacterized protein</fullName>
    </submittedName>
</protein>
<sequence length="49" mass="5477">MRTQPEKTIDNSPELKAKSQAAIDAITHKVAVAFALLIVVFFFFKMLVP</sequence>
<evidence type="ECO:0000256" key="1">
    <source>
        <dbReference type="SAM" id="Phobius"/>
    </source>
</evidence>
<dbReference type="RefSeq" id="WP_379013778.1">
    <property type="nucleotide sequence ID" value="NZ_JBHSDC010000017.1"/>
</dbReference>
<comment type="caution">
    <text evidence="2">The sequence shown here is derived from an EMBL/GenBank/DDBJ whole genome shotgun (WGS) entry which is preliminary data.</text>
</comment>
<keyword evidence="1" id="KW-0812">Transmembrane</keyword>
<dbReference type="Proteomes" id="UP001595906">
    <property type="component" value="Unassembled WGS sequence"/>
</dbReference>
<evidence type="ECO:0000313" key="3">
    <source>
        <dbReference type="Proteomes" id="UP001595906"/>
    </source>
</evidence>
<reference evidence="3" key="1">
    <citation type="journal article" date="2019" name="Int. J. Syst. Evol. Microbiol.">
        <title>The Global Catalogue of Microorganisms (GCM) 10K type strain sequencing project: providing services to taxonomists for standard genome sequencing and annotation.</title>
        <authorList>
            <consortium name="The Broad Institute Genomics Platform"/>
            <consortium name="The Broad Institute Genome Sequencing Center for Infectious Disease"/>
            <person name="Wu L."/>
            <person name="Ma J."/>
        </authorList>
    </citation>
    <scope>NUCLEOTIDE SEQUENCE [LARGE SCALE GENOMIC DNA]</scope>
    <source>
        <strain evidence="3">CECT 8010</strain>
    </source>
</reference>